<sequence length="308" mass="34051">MDATVRLWVHVYDIKCLALKDVSYSRSSMSKAEGGEFWKGEFLAWSFCHDPELTVEPRSSFVYCSLLDAPYLIATPKYEPARCAEPRATANLKRADRRSQTCNAAAHQSGGAIETGRHIPENLDKDFKSVICHCLGRTIRREEMAGDMGFATAHPGRQVIATVTDGPWKGSQPERPRYGNEGNSISSRAGAEFTFPAALNLELTSRRERDGRMKGEREKKESSMGRGSPDSERANIRESFQASGDRLDSSGRVALEYNAIVQPELIGRVAIAHPSVRTSVPLFIAWRLSSIPPARTSQKASMALPDSF</sequence>
<name>A0AAJ8DY78_ASPNG</name>
<evidence type="ECO:0000256" key="1">
    <source>
        <dbReference type="SAM" id="MobiDB-lite"/>
    </source>
</evidence>
<evidence type="ECO:0008006" key="3">
    <source>
        <dbReference type="Google" id="ProtNLM"/>
    </source>
</evidence>
<feature type="region of interest" description="Disordered" evidence="1">
    <location>
        <begin position="204"/>
        <end position="234"/>
    </location>
</feature>
<dbReference type="KEGG" id="ang:An02g12110"/>
<feature type="region of interest" description="Disordered" evidence="1">
    <location>
        <begin position="164"/>
        <end position="189"/>
    </location>
</feature>
<organism evidence="2">
    <name type="scientific">Aspergillus niger</name>
    <dbReference type="NCBI Taxonomy" id="5061"/>
    <lineage>
        <taxon>Eukaryota</taxon>
        <taxon>Fungi</taxon>
        <taxon>Dikarya</taxon>
        <taxon>Ascomycota</taxon>
        <taxon>Pezizomycotina</taxon>
        <taxon>Eurotiomycetes</taxon>
        <taxon>Eurotiomycetidae</taxon>
        <taxon>Eurotiales</taxon>
        <taxon>Aspergillaceae</taxon>
        <taxon>Aspergillus</taxon>
        <taxon>Aspergillus subgen. Circumdati</taxon>
    </lineage>
</organism>
<dbReference type="GeneID" id="84590499"/>
<protein>
    <recommendedName>
        <fullName evidence="3">DUF4283 domain-containing protein</fullName>
    </recommendedName>
</protein>
<reference evidence="2" key="2">
    <citation type="submission" date="2025-08" db="UniProtKB">
        <authorList>
            <consortium name="RefSeq"/>
        </authorList>
    </citation>
    <scope>IDENTIFICATION</scope>
</reference>
<reference evidence="2" key="1">
    <citation type="submission" date="2025-02" db="EMBL/GenBank/DDBJ databases">
        <authorList>
            <consortium name="NCBI Genome Project"/>
        </authorList>
    </citation>
    <scope>NUCLEOTIDE SEQUENCE</scope>
</reference>
<dbReference type="AlphaFoldDB" id="A0AAJ8DY78"/>
<evidence type="ECO:0000313" key="2">
    <source>
        <dbReference type="RefSeq" id="XP_059600097.1"/>
    </source>
</evidence>
<dbReference type="VEuPathDB" id="FungiDB:An02g12110"/>
<gene>
    <name evidence="2" type="ORF">An02g12110</name>
</gene>
<proteinExistence type="predicted"/>
<dbReference type="RefSeq" id="XP_059600097.1">
    <property type="nucleotide sequence ID" value="XM_059746666.1"/>
</dbReference>
<accession>A0AAJ8DY78</accession>